<keyword evidence="1" id="KW-0472">Membrane</keyword>
<feature type="transmembrane region" description="Helical" evidence="1">
    <location>
        <begin position="68"/>
        <end position="93"/>
    </location>
</feature>
<sequence>MSVLLHCGTCLSVCLSFGAKRFDIIFLLGVSAFIGAGVCCLVETSLGLRDEEDFVEEGPKLSDRACFLFLKSFALIYLLGICLLGIIFGFAFAGAEHRGWTWLWLSKDWVGGVIIGFTSAFLYEGMRCVGVMAGRRL</sequence>
<name>A0A2N9Y8R1_9HYPH</name>
<evidence type="ECO:0008006" key="4">
    <source>
        <dbReference type="Google" id="ProtNLM"/>
    </source>
</evidence>
<dbReference type="Proteomes" id="UP000229839">
    <property type="component" value="Unassembled WGS sequence"/>
</dbReference>
<evidence type="ECO:0000313" key="2">
    <source>
        <dbReference type="EMBL" id="PIT68094.1"/>
    </source>
</evidence>
<protein>
    <recommendedName>
        <fullName evidence="4">Transmembrane protein</fullName>
    </recommendedName>
</protein>
<dbReference type="AlphaFoldDB" id="A0A2N9Y8R1"/>
<gene>
    <name evidence="2" type="ORF">CER18_08315</name>
</gene>
<evidence type="ECO:0000256" key="1">
    <source>
        <dbReference type="SAM" id="Phobius"/>
    </source>
</evidence>
<comment type="caution">
    <text evidence="2">The sequence shown here is derived from an EMBL/GenBank/DDBJ whole genome shotgun (WGS) entry which is preliminary data.</text>
</comment>
<keyword evidence="1" id="KW-0812">Transmembrane</keyword>
<accession>A0A2N9Y8R1</accession>
<keyword evidence="1" id="KW-1133">Transmembrane helix</keyword>
<feature type="transmembrane region" description="Helical" evidence="1">
    <location>
        <begin position="113"/>
        <end position="133"/>
    </location>
</feature>
<organism evidence="2 3">
    <name type="scientific">Bartonella tribocorum</name>
    <dbReference type="NCBI Taxonomy" id="85701"/>
    <lineage>
        <taxon>Bacteria</taxon>
        <taxon>Pseudomonadati</taxon>
        <taxon>Pseudomonadota</taxon>
        <taxon>Alphaproteobacteria</taxon>
        <taxon>Hyphomicrobiales</taxon>
        <taxon>Bartonellaceae</taxon>
        <taxon>Bartonella</taxon>
    </lineage>
</organism>
<dbReference type="EMBL" id="NJGE01000025">
    <property type="protein sequence ID" value="PIT68094.1"/>
    <property type="molecule type" value="Genomic_DNA"/>
</dbReference>
<feature type="transmembrane region" description="Helical" evidence="1">
    <location>
        <begin position="26"/>
        <end position="48"/>
    </location>
</feature>
<reference evidence="2 3" key="1">
    <citation type="submission" date="2017-06" db="EMBL/GenBank/DDBJ databases">
        <title>Draft genome of Bartonella tribocorum strain L103, isolated from a rodent in Laos.</title>
        <authorList>
            <person name="Hadjadj L."/>
            <person name="Jiyipong T."/>
            <person name="Morand S."/>
            <person name="Diene S.M."/>
            <person name="Rolain J.-M."/>
        </authorList>
    </citation>
    <scope>NUCLEOTIDE SEQUENCE [LARGE SCALE GENOMIC DNA]</scope>
    <source>
        <strain evidence="2 3">L103</strain>
    </source>
</reference>
<evidence type="ECO:0000313" key="3">
    <source>
        <dbReference type="Proteomes" id="UP000229839"/>
    </source>
</evidence>
<proteinExistence type="predicted"/>